<accession>A0A317NGN2</accession>
<dbReference type="InterPro" id="IPR000522">
    <property type="entry name" value="ABC_transptr_permease_BtuC"/>
</dbReference>
<dbReference type="CDD" id="cd06550">
    <property type="entry name" value="TM_ABC_iron-siderophores_like"/>
    <property type="match status" value="1"/>
</dbReference>
<keyword evidence="5 8" id="KW-0812">Transmembrane</keyword>
<evidence type="ECO:0000256" key="2">
    <source>
        <dbReference type="ARBA" id="ARBA00007935"/>
    </source>
</evidence>
<evidence type="ECO:0000256" key="4">
    <source>
        <dbReference type="ARBA" id="ARBA00022475"/>
    </source>
</evidence>
<evidence type="ECO:0000256" key="7">
    <source>
        <dbReference type="ARBA" id="ARBA00023136"/>
    </source>
</evidence>
<dbReference type="RefSeq" id="WP_167456305.1">
    <property type="nucleotide sequence ID" value="NZ_QGTL01000006.1"/>
</dbReference>
<dbReference type="GO" id="GO:0005886">
    <property type="term" value="C:plasma membrane"/>
    <property type="evidence" value="ECO:0007669"/>
    <property type="project" value="UniProtKB-SubCell"/>
</dbReference>
<keyword evidence="4" id="KW-1003">Cell membrane</keyword>
<evidence type="ECO:0000256" key="5">
    <source>
        <dbReference type="ARBA" id="ARBA00022692"/>
    </source>
</evidence>
<evidence type="ECO:0000256" key="6">
    <source>
        <dbReference type="ARBA" id="ARBA00022989"/>
    </source>
</evidence>
<dbReference type="EMBL" id="QGTL01000006">
    <property type="protein sequence ID" value="PWV74210.1"/>
    <property type="molecule type" value="Genomic_DNA"/>
</dbReference>
<keyword evidence="3" id="KW-0813">Transport</keyword>
<evidence type="ECO:0000256" key="1">
    <source>
        <dbReference type="ARBA" id="ARBA00004651"/>
    </source>
</evidence>
<keyword evidence="7 8" id="KW-0472">Membrane</keyword>
<comment type="similarity">
    <text evidence="2">Belongs to the binding-protein-dependent transport system permease family. FecCD subfamily.</text>
</comment>
<feature type="transmembrane region" description="Helical" evidence="8">
    <location>
        <begin position="32"/>
        <end position="50"/>
    </location>
</feature>
<dbReference type="AlphaFoldDB" id="A0A317NGN2"/>
<dbReference type="PANTHER" id="PTHR30472:SF24">
    <property type="entry name" value="FERRIC ENTEROBACTIN TRANSPORT SYSTEM PERMEASE PROTEIN FEPG"/>
    <property type="match status" value="1"/>
</dbReference>
<evidence type="ECO:0000313" key="10">
    <source>
        <dbReference type="Proteomes" id="UP000246410"/>
    </source>
</evidence>
<feature type="transmembrane region" description="Helical" evidence="8">
    <location>
        <begin position="327"/>
        <end position="346"/>
    </location>
</feature>
<dbReference type="InterPro" id="IPR037294">
    <property type="entry name" value="ABC_BtuC-like"/>
</dbReference>
<feature type="transmembrane region" description="Helical" evidence="8">
    <location>
        <begin position="140"/>
        <end position="160"/>
    </location>
</feature>
<keyword evidence="6 8" id="KW-1133">Transmembrane helix</keyword>
<dbReference type="Pfam" id="PF01032">
    <property type="entry name" value="FecCD"/>
    <property type="match status" value="1"/>
</dbReference>
<evidence type="ECO:0000313" key="9">
    <source>
        <dbReference type="EMBL" id="PWV74210.1"/>
    </source>
</evidence>
<dbReference type="PANTHER" id="PTHR30472">
    <property type="entry name" value="FERRIC ENTEROBACTIN TRANSPORT SYSTEM PERMEASE PROTEIN"/>
    <property type="match status" value="1"/>
</dbReference>
<reference evidence="9 10" key="1">
    <citation type="submission" date="2018-05" db="EMBL/GenBank/DDBJ databases">
        <title>Genomic Encyclopedia of Type Strains, Phase IV (KMG-IV): sequencing the most valuable type-strain genomes for metagenomic binning, comparative biology and taxonomic classification.</title>
        <authorList>
            <person name="Goeker M."/>
        </authorList>
    </citation>
    <scope>NUCLEOTIDE SEQUENCE [LARGE SCALE GENOMIC DNA]</scope>
    <source>
        <strain evidence="9 10">DSM 44717</strain>
    </source>
</reference>
<dbReference type="Gene3D" id="1.10.3470.10">
    <property type="entry name" value="ABC transporter involved in vitamin B12 uptake, BtuC"/>
    <property type="match status" value="1"/>
</dbReference>
<feature type="transmembrane region" description="Helical" evidence="8">
    <location>
        <begin position="298"/>
        <end position="315"/>
    </location>
</feature>
<proteinExistence type="inferred from homology"/>
<name>A0A317NGN2_9NOCA</name>
<sequence length="355" mass="35557">MTGLEPRVLPRGTLLIHAPGGRVVFRVQRRSLLLTVLLAAAAVAVAAYSLTVGHYPLSIDDVLRVLAGGGTRIEYDVVVADRLPRALTGLGVGAAFALAGAILQRIATNPLVSPEIIGINAGASLGALVVSVLLGGAGVALVGGAMAGAAVAMALIVVVASKNGLDGYRLVLVGIGVTAMLTAATSYVLTTANVYQAHAAALWLTGSLANRDWTQVGFAVAALVAVVPALLVLARSLPLLELGDELANSLAGRRGPHRTTLVALAAVAAALATAAAGPIAFIALVAPQIVRRLLAERGAGLAPAAATGALLVVAADLAARRLFPAELPVGVVTALLGAPVLLYLLARATRIGHAG</sequence>
<dbReference type="Proteomes" id="UP000246410">
    <property type="component" value="Unassembled WGS sequence"/>
</dbReference>
<organism evidence="9 10">
    <name type="scientific">Nocardia neocaledoniensis</name>
    <dbReference type="NCBI Taxonomy" id="236511"/>
    <lineage>
        <taxon>Bacteria</taxon>
        <taxon>Bacillati</taxon>
        <taxon>Actinomycetota</taxon>
        <taxon>Actinomycetes</taxon>
        <taxon>Mycobacteriales</taxon>
        <taxon>Nocardiaceae</taxon>
        <taxon>Nocardia</taxon>
    </lineage>
</organism>
<protein>
    <submittedName>
        <fullName evidence="9">Iron complex transport system permease protein</fullName>
    </submittedName>
</protein>
<feature type="transmembrane region" description="Helical" evidence="8">
    <location>
        <begin position="116"/>
        <end position="134"/>
    </location>
</feature>
<evidence type="ECO:0000256" key="8">
    <source>
        <dbReference type="SAM" id="Phobius"/>
    </source>
</evidence>
<dbReference type="GO" id="GO:0033214">
    <property type="term" value="P:siderophore-iron import into cell"/>
    <property type="evidence" value="ECO:0007669"/>
    <property type="project" value="TreeGrafter"/>
</dbReference>
<feature type="transmembrane region" description="Helical" evidence="8">
    <location>
        <begin position="260"/>
        <end position="286"/>
    </location>
</feature>
<keyword evidence="10" id="KW-1185">Reference proteome</keyword>
<dbReference type="GO" id="GO:0022857">
    <property type="term" value="F:transmembrane transporter activity"/>
    <property type="evidence" value="ECO:0007669"/>
    <property type="project" value="InterPro"/>
</dbReference>
<feature type="transmembrane region" description="Helical" evidence="8">
    <location>
        <begin position="167"/>
        <end position="188"/>
    </location>
</feature>
<feature type="transmembrane region" description="Helical" evidence="8">
    <location>
        <begin position="217"/>
        <end position="240"/>
    </location>
</feature>
<dbReference type="SUPFAM" id="SSF81345">
    <property type="entry name" value="ABC transporter involved in vitamin B12 uptake, BtuC"/>
    <property type="match status" value="1"/>
</dbReference>
<evidence type="ECO:0000256" key="3">
    <source>
        <dbReference type="ARBA" id="ARBA00022448"/>
    </source>
</evidence>
<comment type="caution">
    <text evidence="9">The sequence shown here is derived from an EMBL/GenBank/DDBJ whole genome shotgun (WGS) entry which is preliminary data.</text>
</comment>
<comment type="subcellular location">
    <subcellularLocation>
        <location evidence="1">Cell membrane</location>
        <topology evidence="1">Multi-pass membrane protein</topology>
    </subcellularLocation>
</comment>
<gene>
    <name evidence="9" type="ORF">DFR69_10620</name>
</gene>
<feature type="transmembrane region" description="Helical" evidence="8">
    <location>
        <begin position="86"/>
        <end position="104"/>
    </location>
</feature>